<feature type="transmembrane region" description="Helical" evidence="1">
    <location>
        <begin position="472"/>
        <end position="493"/>
    </location>
</feature>
<feature type="transmembrane region" description="Helical" evidence="1">
    <location>
        <begin position="169"/>
        <end position="188"/>
    </location>
</feature>
<reference evidence="3" key="1">
    <citation type="submission" date="2019-08" db="EMBL/GenBank/DDBJ databases">
        <authorList>
            <person name="Kucharzyk K."/>
            <person name="Murdoch R.W."/>
            <person name="Higgins S."/>
            <person name="Loffler F."/>
        </authorList>
    </citation>
    <scope>NUCLEOTIDE SEQUENCE</scope>
</reference>
<evidence type="ECO:0000313" key="3">
    <source>
        <dbReference type="EMBL" id="MPM04099.1"/>
    </source>
</evidence>
<feature type="transmembrane region" description="Helical" evidence="1">
    <location>
        <begin position="200"/>
        <end position="220"/>
    </location>
</feature>
<feature type="transmembrane region" description="Helical" evidence="1">
    <location>
        <begin position="20"/>
        <end position="49"/>
    </location>
</feature>
<evidence type="ECO:0000256" key="1">
    <source>
        <dbReference type="SAM" id="Phobius"/>
    </source>
</evidence>
<feature type="transmembrane region" description="Helical" evidence="1">
    <location>
        <begin position="396"/>
        <end position="429"/>
    </location>
</feature>
<feature type="transmembrane region" description="Helical" evidence="1">
    <location>
        <begin position="265"/>
        <end position="284"/>
    </location>
</feature>
<feature type="domain" description="DUF112" evidence="2">
    <location>
        <begin position="21"/>
        <end position="441"/>
    </location>
</feature>
<name>A0A644WKF2_9ZZZZ</name>
<organism evidence="3">
    <name type="scientific">bioreactor metagenome</name>
    <dbReference type="NCBI Taxonomy" id="1076179"/>
    <lineage>
        <taxon>unclassified sequences</taxon>
        <taxon>metagenomes</taxon>
        <taxon>ecological metagenomes</taxon>
    </lineage>
</organism>
<dbReference type="InterPro" id="IPR002823">
    <property type="entry name" value="DUF112_TM"/>
</dbReference>
<comment type="caution">
    <text evidence="3">The sequence shown here is derived from an EMBL/GenBank/DDBJ whole genome shotgun (WGS) entry which is preliminary data.</text>
</comment>
<gene>
    <name evidence="3" type="ORF">SDC9_50369</name>
</gene>
<dbReference type="Pfam" id="PF01970">
    <property type="entry name" value="TctA"/>
    <property type="match status" value="1"/>
</dbReference>
<proteinExistence type="predicted"/>
<keyword evidence="1" id="KW-0812">Transmembrane</keyword>
<feature type="transmembrane region" description="Helical" evidence="1">
    <location>
        <begin position="321"/>
        <end position="344"/>
    </location>
</feature>
<keyword evidence="1" id="KW-1133">Transmembrane helix</keyword>
<feature type="transmembrane region" description="Helical" evidence="1">
    <location>
        <begin position="364"/>
        <end position="384"/>
    </location>
</feature>
<protein>
    <recommendedName>
        <fullName evidence="2">DUF112 domain-containing protein</fullName>
    </recommendedName>
</protein>
<evidence type="ECO:0000259" key="2">
    <source>
        <dbReference type="Pfam" id="PF01970"/>
    </source>
</evidence>
<sequence>MNNWELLMQGFSVAFTFSNAMAAFIGALLGIVVGAMPGIGAAAGVSMLLPMTFKMNPTAGIIMLAGIYYGNMYGGAYSATLLNIPGDTPAVVTALDGYQLTLKGKAGKSLATGNYASFIGGSIGIVFLTIFGPLLAEIGLKFGPAEVAALIFLALTSIGWLLGDDPVKGLVAACLGILLSTIGIDGASGNARYNFGSLNLIGGITFVPLVIGMFGFSQVLEMISDSKEFKVDGVKKLSIRESMLSWAEFKEIFWPSVRSGVLGNFIGFLPGAGATTGSFLAYILEKRIGKKRHTLGTGEITGVAVSEAANNAGAVGSFAPLLSLGIPGSSTSAVLLGGLMMWGLRPGPLLFESNPDFVWGLISSMYFGNILCLVAGMAVLPFLVSFLKISKRVMIPIIMVICLVGSYAVGNSIFDMGIMVVAGVVAFYLKKQAFPSSPVLLAFVLAPRLEVSMRQALSISQGSLWVFFEKPISAVILICTFALLLFPVIQKLIAFSKARKN</sequence>
<accession>A0A644WKF2</accession>
<feature type="transmembrane region" description="Helical" evidence="1">
    <location>
        <begin position="147"/>
        <end position="163"/>
    </location>
</feature>
<dbReference type="PANTHER" id="PTHR35342">
    <property type="entry name" value="TRICARBOXYLIC TRANSPORT PROTEIN"/>
    <property type="match status" value="1"/>
</dbReference>
<dbReference type="EMBL" id="VSSQ01001009">
    <property type="protein sequence ID" value="MPM04099.1"/>
    <property type="molecule type" value="Genomic_DNA"/>
</dbReference>
<dbReference type="PANTHER" id="PTHR35342:SF5">
    <property type="entry name" value="TRICARBOXYLIC TRANSPORT PROTEIN"/>
    <property type="match status" value="1"/>
</dbReference>
<feature type="transmembrane region" description="Helical" evidence="1">
    <location>
        <begin position="61"/>
        <end position="79"/>
    </location>
</feature>
<feature type="transmembrane region" description="Helical" evidence="1">
    <location>
        <begin position="115"/>
        <end position="135"/>
    </location>
</feature>
<keyword evidence="1" id="KW-0472">Membrane</keyword>
<dbReference type="AlphaFoldDB" id="A0A644WKF2"/>